<evidence type="ECO:0000256" key="3">
    <source>
        <dbReference type="ARBA" id="ARBA00022801"/>
    </source>
</evidence>
<comment type="caution">
    <text evidence="13">The sequence shown here is derived from an EMBL/GenBank/DDBJ whole genome shotgun (WGS) entry which is preliminary data.</text>
</comment>
<dbReference type="GO" id="GO:0003677">
    <property type="term" value="F:DNA binding"/>
    <property type="evidence" value="ECO:0007669"/>
    <property type="project" value="UniProtKB-KW"/>
</dbReference>
<keyword evidence="1" id="KW-0645">Protease</keyword>
<dbReference type="InterPro" id="IPR009057">
    <property type="entry name" value="Homeodomain-like_sf"/>
</dbReference>
<dbReference type="Pfam" id="PF00249">
    <property type="entry name" value="Myb_DNA-binding"/>
    <property type="match status" value="1"/>
</dbReference>
<feature type="domain" description="Myb-like" evidence="10">
    <location>
        <begin position="8"/>
        <end position="58"/>
    </location>
</feature>
<accession>A0AAU9JNY0</accession>
<keyword evidence="5" id="KW-0805">Transcription regulation</keyword>
<dbReference type="NCBIfam" id="TIGR01557">
    <property type="entry name" value="myb_SHAQKYF"/>
    <property type="match status" value="1"/>
</dbReference>
<keyword evidence="14" id="KW-1185">Reference proteome</keyword>
<dbReference type="InterPro" id="IPR001005">
    <property type="entry name" value="SANT/Myb"/>
</dbReference>
<dbReference type="GO" id="GO:0006508">
    <property type="term" value="P:proteolysis"/>
    <property type="evidence" value="ECO:0007669"/>
    <property type="project" value="UniProtKB-KW"/>
</dbReference>
<dbReference type="GO" id="GO:0008237">
    <property type="term" value="F:metallopeptidase activity"/>
    <property type="evidence" value="ECO:0007669"/>
    <property type="project" value="UniProtKB-KW"/>
</dbReference>
<keyword evidence="4" id="KW-0862">Zinc</keyword>
<evidence type="ECO:0000256" key="5">
    <source>
        <dbReference type="ARBA" id="ARBA00023015"/>
    </source>
</evidence>
<dbReference type="CDD" id="cd00167">
    <property type="entry name" value="SANT"/>
    <property type="match status" value="1"/>
</dbReference>
<evidence type="ECO:0000259" key="11">
    <source>
        <dbReference type="PROSITE" id="PS51293"/>
    </source>
</evidence>
<dbReference type="SUPFAM" id="SSF46689">
    <property type="entry name" value="Homeodomain-like"/>
    <property type="match status" value="1"/>
</dbReference>
<dbReference type="AlphaFoldDB" id="A0AAU9JNY0"/>
<keyword evidence="6" id="KW-0482">Metalloprotease</keyword>
<dbReference type="InterPro" id="IPR006447">
    <property type="entry name" value="Myb_dom_plants"/>
</dbReference>
<feature type="domain" description="HTH myb-type" evidence="12">
    <location>
        <begin position="8"/>
        <end position="62"/>
    </location>
</feature>
<evidence type="ECO:0000256" key="8">
    <source>
        <dbReference type="ARBA" id="ARBA00023163"/>
    </source>
</evidence>
<evidence type="ECO:0000259" key="10">
    <source>
        <dbReference type="PROSITE" id="PS50090"/>
    </source>
</evidence>
<dbReference type="GO" id="GO:0046872">
    <property type="term" value="F:metal ion binding"/>
    <property type="evidence" value="ECO:0007669"/>
    <property type="project" value="UniProtKB-KW"/>
</dbReference>
<proteinExistence type="predicted"/>
<sequence length="144" mass="17464">MNQDFQSQENYNKGRWNSEEKKKFEEALNLYGKDWNKIQNHIATRTLVQVRSHAQKYFRTVERPHEPKMPQLFRLKDSENIFEEYAAQMEQFKQIWELNNQVLYQTVPDQFYGFYPNVILPQKSEELRSCNMGPCKKLKLDYCE</sequence>
<protein>
    <submittedName>
        <fullName evidence="13">Uncharacterized protein</fullName>
    </submittedName>
</protein>
<dbReference type="FunFam" id="1.10.10.60:FF:000151">
    <property type="entry name" value="histone H2A deubiquitinase MYSM1 isoform X2"/>
    <property type="match status" value="1"/>
</dbReference>
<keyword evidence="2" id="KW-0479">Metal-binding</keyword>
<keyword evidence="7" id="KW-0238">DNA-binding</keyword>
<evidence type="ECO:0000256" key="7">
    <source>
        <dbReference type="ARBA" id="ARBA00023125"/>
    </source>
</evidence>
<evidence type="ECO:0000259" key="12">
    <source>
        <dbReference type="PROSITE" id="PS51294"/>
    </source>
</evidence>
<dbReference type="InterPro" id="IPR017884">
    <property type="entry name" value="SANT_dom"/>
</dbReference>
<keyword evidence="8" id="KW-0804">Transcription</keyword>
<dbReference type="Proteomes" id="UP001162131">
    <property type="component" value="Unassembled WGS sequence"/>
</dbReference>
<keyword evidence="9" id="KW-0539">Nucleus</keyword>
<evidence type="ECO:0000313" key="14">
    <source>
        <dbReference type="Proteomes" id="UP001162131"/>
    </source>
</evidence>
<dbReference type="SMART" id="SM00717">
    <property type="entry name" value="SANT"/>
    <property type="match status" value="1"/>
</dbReference>
<evidence type="ECO:0000256" key="1">
    <source>
        <dbReference type="ARBA" id="ARBA00022670"/>
    </source>
</evidence>
<gene>
    <name evidence="13" type="ORF">BSTOLATCC_MIC43370</name>
</gene>
<evidence type="ECO:0000256" key="2">
    <source>
        <dbReference type="ARBA" id="ARBA00022723"/>
    </source>
</evidence>
<feature type="domain" description="SANT" evidence="11">
    <location>
        <begin position="13"/>
        <end position="62"/>
    </location>
</feature>
<evidence type="ECO:0000256" key="9">
    <source>
        <dbReference type="ARBA" id="ARBA00023242"/>
    </source>
</evidence>
<evidence type="ECO:0000313" key="13">
    <source>
        <dbReference type="EMBL" id="CAG9327331.1"/>
    </source>
</evidence>
<dbReference type="EMBL" id="CAJZBQ010000043">
    <property type="protein sequence ID" value="CAG9327331.1"/>
    <property type="molecule type" value="Genomic_DNA"/>
</dbReference>
<evidence type="ECO:0000256" key="6">
    <source>
        <dbReference type="ARBA" id="ARBA00023049"/>
    </source>
</evidence>
<dbReference type="PROSITE" id="PS51293">
    <property type="entry name" value="SANT"/>
    <property type="match status" value="1"/>
</dbReference>
<dbReference type="PANTHER" id="PTHR12802">
    <property type="entry name" value="SWI/SNF COMPLEX-RELATED"/>
    <property type="match status" value="1"/>
</dbReference>
<dbReference type="PROSITE" id="PS50090">
    <property type="entry name" value="MYB_LIKE"/>
    <property type="match status" value="1"/>
</dbReference>
<organism evidence="13 14">
    <name type="scientific">Blepharisma stoltei</name>
    <dbReference type="NCBI Taxonomy" id="1481888"/>
    <lineage>
        <taxon>Eukaryota</taxon>
        <taxon>Sar</taxon>
        <taxon>Alveolata</taxon>
        <taxon>Ciliophora</taxon>
        <taxon>Postciliodesmatophora</taxon>
        <taxon>Heterotrichea</taxon>
        <taxon>Heterotrichida</taxon>
        <taxon>Blepharismidae</taxon>
        <taxon>Blepharisma</taxon>
    </lineage>
</organism>
<dbReference type="PROSITE" id="PS51294">
    <property type="entry name" value="HTH_MYB"/>
    <property type="match status" value="1"/>
</dbReference>
<name>A0AAU9JNY0_9CILI</name>
<dbReference type="InterPro" id="IPR017930">
    <property type="entry name" value="Myb_dom"/>
</dbReference>
<dbReference type="Gene3D" id="1.10.10.60">
    <property type="entry name" value="Homeodomain-like"/>
    <property type="match status" value="1"/>
</dbReference>
<keyword evidence="3" id="KW-0378">Hydrolase</keyword>
<reference evidence="13" key="1">
    <citation type="submission" date="2021-09" db="EMBL/GenBank/DDBJ databases">
        <authorList>
            <consortium name="AG Swart"/>
            <person name="Singh M."/>
            <person name="Singh A."/>
            <person name="Seah K."/>
            <person name="Emmerich C."/>
        </authorList>
    </citation>
    <scope>NUCLEOTIDE SEQUENCE</scope>
    <source>
        <strain evidence="13">ATCC30299</strain>
    </source>
</reference>
<evidence type="ECO:0000256" key="4">
    <source>
        <dbReference type="ARBA" id="ARBA00022833"/>
    </source>
</evidence>